<dbReference type="Proteomes" id="UP000824049">
    <property type="component" value="Unassembled WGS sequence"/>
</dbReference>
<gene>
    <name evidence="1" type="ORF">H9968_01085</name>
</gene>
<sequence>RYPYLLCFHVSKSGYTYPPAGNPVIPGLYLAGIKPANLFRNYLNRKRAAINWIYAGCATRFVLFYQKLFSFFKGIFTQKIDRINRIKKKNCLSL</sequence>
<reference evidence="1" key="1">
    <citation type="journal article" date="2021" name="PeerJ">
        <title>Extensive microbial diversity within the chicken gut microbiome revealed by metagenomics and culture.</title>
        <authorList>
            <person name="Gilroy R."/>
            <person name="Ravi A."/>
            <person name="Getino M."/>
            <person name="Pursley I."/>
            <person name="Horton D.L."/>
            <person name="Alikhan N.F."/>
            <person name="Baker D."/>
            <person name="Gharbi K."/>
            <person name="Hall N."/>
            <person name="Watson M."/>
            <person name="Adriaenssens E.M."/>
            <person name="Foster-Nyarko E."/>
            <person name="Jarju S."/>
            <person name="Secka A."/>
            <person name="Antonio M."/>
            <person name="Oren A."/>
            <person name="Chaudhuri R.R."/>
            <person name="La Ragione R."/>
            <person name="Hildebrand F."/>
            <person name="Pallen M.J."/>
        </authorList>
    </citation>
    <scope>NUCLEOTIDE SEQUENCE</scope>
    <source>
        <strain evidence="1">CHK179-28034</strain>
    </source>
</reference>
<dbReference type="EMBL" id="DXBR01000012">
    <property type="protein sequence ID" value="HIZ38510.1"/>
    <property type="molecule type" value="Genomic_DNA"/>
</dbReference>
<name>A0A9D2J667_9FIRM</name>
<evidence type="ECO:0000313" key="2">
    <source>
        <dbReference type="Proteomes" id="UP000824049"/>
    </source>
</evidence>
<proteinExistence type="predicted"/>
<organism evidence="1 2">
    <name type="scientific">Candidatus Anaerobutyricum stercoris</name>
    <dbReference type="NCBI Taxonomy" id="2838457"/>
    <lineage>
        <taxon>Bacteria</taxon>
        <taxon>Bacillati</taxon>
        <taxon>Bacillota</taxon>
        <taxon>Clostridia</taxon>
        <taxon>Lachnospirales</taxon>
        <taxon>Lachnospiraceae</taxon>
        <taxon>Anaerobutyricum</taxon>
    </lineage>
</organism>
<dbReference type="AlphaFoldDB" id="A0A9D2J667"/>
<accession>A0A9D2J667</accession>
<reference evidence="1" key="2">
    <citation type="submission" date="2021-04" db="EMBL/GenBank/DDBJ databases">
        <authorList>
            <person name="Gilroy R."/>
        </authorList>
    </citation>
    <scope>NUCLEOTIDE SEQUENCE</scope>
    <source>
        <strain evidence="1">CHK179-28034</strain>
    </source>
</reference>
<comment type="caution">
    <text evidence="1">The sequence shown here is derived from an EMBL/GenBank/DDBJ whole genome shotgun (WGS) entry which is preliminary data.</text>
</comment>
<evidence type="ECO:0000313" key="1">
    <source>
        <dbReference type="EMBL" id="HIZ38510.1"/>
    </source>
</evidence>
<protein>
    <submittedName>
        <fullName evidence="1">Uncharacterized protein</fullName>
    </submittedName>
</protein>
<feature type="non-terminal residue" evidence="1">
    <location>
        <position position="1"/>
    </location>
</feature>